<reference evidence="1" key="1">
    <citation type="submission" date="2022-10" db="EMBL/GenBank/DDBJ databases">
        <title>Adaptive evolution leads to modifications in subtelomeric GC content in a zoonotic Cryptosporidium species.</title>
        <authorList>
            <person name="Li J."/>
            <person name="Feng Y."/>
            <person name="Xiao L."/>
        </authorList>
    </citation>
    <scope>NUCLEOTIDE SEQUENCE</scope>
    <source>
        <strain evidence="1">33844</strain>
    </source>
</reference>
<dbReference type="EMBL" id="JAPCXC010000143">
    <property type="protein sequence ID" value="KAJ1604464.1"/>
    <property type="molecule type" value="Genomic_DNA"/>
</dbReference>
<organism evidence="1">
    <name type="scientific">Cryptosporidium canis</name>
    <dbReference type="NCBI Taxonomy" id="195482"/>
    <lineage>
        <taxon>Eukaryota</taxon>
        <taxon>Sar</taxon>
        <taxon>Alveolata</taxon>
        <taxon>Apicomplexa</taxon>
        <taxon>Conoidasida</taxon>
        <taxon>Coccidia</taxon>
        <taxon>Eucoccidiorida</taxon>
        <taxon>Eimeriorina</taxon>
        <taxon>Cryptosporidiidae</taxon>
        <taxon>Cryptosporidium</taxon>
    </lineage>
</organism>
<proteinExistence type="predicted"/>
<evidence type="ECO:0000313" key="1">
    <source>
        <dbReference type="EMBL" id="KAJ1604464.1"/>
    </source>
</evidence>
<dbReference type="AlphaFoldDB" id="A0A9D5DE65"/>
<dbReference type="Proteomes" id="UP001067231">
    <property type="component" value="Unassembled WGS sequence"/>
</dbReference>
<gene>
    <name evidence="1" type="ORF">OJ253_3670</name>
</gene>
<name>A0A9D5DE65_9CRYT</name>
<sequence length="334" mass="37737">MQYKDFSFSSRESIAVDYEHFSLSHNSAERSVIDSLPVLNRHGFGPLTIVATSLNNKFQKRVYTGTFEIPIYGRNSHLLFYETESKNFILISIEKHFVGDVIGTSGTVLIESSSDVFCLNDLELRKSNGDIISTECPWGAHIILENDVNSFKFSPESIKSFKPQEPPSDWNPITSTIFPSSKNYIELIKLLKSNFSKSSQAAFSNIPEDGAPTALLFIVDDKYMALMLPENFSYSYDKQTYTVFRSDGSYYDIQKGIFRTENGLKIITNAPWGQQLLFDANLTKISDEIHHKLNSFTIPSIVVGTYENYLNKKSQSSISRKLRSAYNRLKGGVG</sequence>
<comment type="caution">
    <text evidence="1">The sequence shown here is derived from an EMBL/GenBank/DDBJ whole genome shotgun (WGS) entry which is preliminary data.</text>
</comment>
<accession>A0A9D5DE65</accession>
<dbReference type="OrthoDB" id="337278at2759"/>
<protein>
    <submittedName>
        <fullName evidence="1">Uncharacterized protein</fullName>
    </submittedName>
</protein>